<dbReference type="Pfam" id="PF00128">
    <property type="entry name" value="Alpha-amylase"/>
    <property type="match status" value="1"/>
</dbReference>
<dbReference type="SUPFAM" id="SSF51445">
    <property type="entry name" value="(Trans)glycosidases"/>
    <property type="match status" value="1"/>
</dbReference>
<evidence type="ECO:0000259" key="2">
    <source>
        <dbReference type="SMART" id="SM00642"/>
    </source>
</evidence>
<dbReference type="InterPro" id="IPR006047">
    <property type="entry name" value="GH13_cat_dom"/>
</dbReference>
<dbReference type="RefSeq" id="WP_092530439.1">
    <property type="nucleotide sequence ID" value="NZ_FOWW01000004.1"/>
</dbReference>
<dbReference type="OrthoDB" id="3699959at2"/>
<sequence length="370" mass="38794">MRRAVARSDSDRAWWTDAVCYVVHVPSFADADGDGVGDLAGVRSRLGYLELLGVDALTLALPEPAGRHPTDDVDGLVSDAHRCGLKVTVDVPLGDDPAELEHILRSWLAHGVDGFRVGGDPAGGGDPTEAHRTVRKVLDEHPAVMAAGRWSAAGPLDLVVDRGLVLPRFDADALQAAVERALTAAERAGVPPAWTAVDHRGPRQADRFGAGEDGPRRARAMALFALALPGAVFLDQGEELGLAGAEAGVPLPWEGAEPPFAFSTAPRTWPVPGDWADRTVAAQLEDTDSTLSLYRRALELRQEHPAVAGSTVEWYGAPPGCCALRRQPGGLVCAVNSAAAPVPLPPGEVLLSSVPLAGEQLAPDAAAWLV</sequence>
<dbReference type="PANTHER" id="PTHR10357">
    <property type="entry name" value="ALPHA-AMYLASE FAMILY MEMBER"/>
    <property type="match status" value="1"/>
</dbReference>
<evidence type="ECO:0000313" key="4">
    <source>
        <dbReference type="Proteomes" id="UP000198727"/>
    </source>
</evidence>
<dbReference type="GO" id="GO:0004556">
    <property type="term" value="F:alpha-amylase activity"/>
    <property type="evidence" value="ECO:0007669"/>
    <property type="project" value="TreeGrafter"/>
</dbReference>
<accession>A0A1I5ULV2</accession>
<dbReference type="GO" id="GO:0009313">
    <property type="term" value="P:oligosaccharide catabolic process"/>
    <property type="evidence" value="ECO:0007669"/>
    <property type="project" value="TreeGrafter"/>
</dbReference>
<dbReference type="SMART" id="SM00642">
    <property type="entry name" value="Aamy"/>
    <property type="match status" value="1"/>
</dbReference>
<evidence type="ECO:0000313" key="3">
    <source>
        <dbReference type="EMBL" id="SFP96200.1"/>
    </source>
</evidence>
<organism evidence="3 4">
    <name type="scientific">Amycolatopsis arida</name>
    <dbReference type="NCBI Taxonomy" id="587909"/>
    <lineage>
        <taxon>Bacteria</taxon>
        <taxon>Bacillati</taxon>
        <taxon>Actinomycetota</taxon>
        <taxon>Actinomycetes</taxon>
        <taxon>Pseudonocardiales</taxon>
        <taxon>Pseudonocardiaceae</taxon>
        <taxon>Amycolatopsis</taxon>
    </lineage>
</organism>
<dbReference type="STRING" id="587909.SAMN05421810_10423"/>
<dbReference type="AlphaFoldDB" id="A0A1I5ULV2"/>
<protein>
    <submittedName>
        <fullName evidence="3">Alpha-glucosidase</fullName>
    </submittedName>
</protein>
<dbReference type="Gene3D" id="3.20.20.80">
    <property type="entry name" value="Glycosidases"/>
    <property type="match status" value="2"/>
</dbReference>
<reference evidence="4" key="1">
    <citation type="submission" date="2016-10" db="EMBL/GenBank/DDBJ databases">
        <authorList>
            <person name="Varghese N."/>
            <person name="Submissions S."/>
        </authorList>
    </citation>
    <scope>NUCLEOTIDE SEQUENCE [LARGE SCALE GENOMIC DNA]</scope>
    <source>
        <strain evidence="4">CGMCC 4.5579</strain>
    </source>
</reference>
<feature type="region of interest" description="Disordered" evidence="1">
    <location>
        <begin position="194"/>
        <end position="213"/>
    </location>
</feature>
<evidence type="ECO:0000256" key="1">
    <source>
        <dbReference type="SAM" id="MobiDB-lite"/>
    </source>
</evidence>
<dbReference type="Proteomes" id="UP000198727">
    <property type="component" value="Unassembled WGS sequence"/>
</dbReference>
<name>A0A1I5ULV2_9PSEU</name>
<gene>
    <name evidence="3" type="ORF">SAMN05421810_10423</name>
</gene>
<feature type="compositionally biased region" description="Basic and acidic residues" evidence="1">
    <location>
        <begin position="197"/>
        <end position="213"/>
    </location>
</feature>
<dbReference type="EMBL" id="FOWW01000004">
    <property type="protein sequence ID" value="SFP96200.1"/>
    <property type="molecule type" value="Genomic_DNA"/>
</dbReference>
<keyword evidence="4" id="KW-1185">Reference proteome</keyword>
<dbReference type="InterPro" id="IPR017853">
    <property type="entry name" value="GH"/>
</dbReference>
<dbReference type="PANTHER" id="PTHR10357:SF179">
    <property type="entry name" value="NEUTRAL AND BASIC AMINO ACID TRANSPORT PROTEIN RBAT"/>
    <property type="match status" value="1"/>
</dbReference>
<proteinExistence type="predicted"/>
<feature type="domain" description="Glycosyl hydrolase family 13 catalytic" evidence="2">
    <location>
        <begin position="22"/>
        <end position="301"/>
    </location>
</feature>